<organism evidence="10 11">
    <name type="scientific">Neptunicella marina</name>
    <dbReference type="NCBI Taxonomy" id="2125989"/>
    <lineage>
        <taxon>Bacteria</taxon>
        <taxon>Pseudomonadati</taxon>
        <taxon>Pseudomonadota</taxon>
        <taxon>Gammaproteobacteria</taxon>
        <taxon>Alteromonadales</taxon>
        <taxon>Alteromonadaceae</taxon>
        <taxon>Neptunicella</taxon>
    </lineage>
</organism>
<dbReference type="Proteomes" id="UP000601768">
    <property type="component" value="Unassembled WGS sequence"/>
</dbReference>
<dbReference type="GO" id="GO:0005886">
    <property type="term" value="C:plasma membrane"/>
    <property type="evidence" value="ECO:0007669"/>
    <property type="project" value="UniProtKB-SubCell"/>
</dbReference>
<dbReference type="PANTHER" id="PTHR34308">
    <property type="entry name" value="COBALAMIN BIOSYNTHESIS PROTEIN CBIB"/>
    <property type="match status" value="1"/>
</dbReference>
<evidence type="ECO:0000256" key="2">
    <source>
        <dbReference type="ARBA" id="ARBA00004953"/>
    </source>
</evidence>
<keyword evidence="4" id="KW-1003">Cell membrane</keyword>
<proteinExistence type="inferred from homology"/>
<dbReference type="Pfam" id="PF03186">
    <property type="entry name" value="CobD_Cbib"/>
    <property type="match status" value="1"/>
</dbReference>
<keyword evidence="5" id="KW-0169">Cobalamin biosynthesis</keyword>
<name>A0A8J6M0T8_9ALTE</name>
<keyword evidence="7 9" id="KW-1133">Transmembrane helix</keyword>
<evidence type="ECO:0000256" key="7">
    <source>
        <dbReference type="ARBA" id="ARBA00022989"/>
    </source>
</evidence>
<comment type="caution">
    <text evidence="10">The sequence shown here is derived from an EMBL/GenBank/DDBJ whole genome shotgun (WGS) entry which is preliminary data.</text>
</comment>
<evidence type="ECO:0000313" key="10">
    <source>
        <dbReference type="EMBL" id="MBC3765188.1"/>
    </source>
</evidence>
<feature type="transmembrane region" description="Helical" evidence="9">
    <location>
        <begin position="56"/>
        <end position="77"/>
    </location>
</feature>
<evidence type="ECO:0000256" key="4">
    <source>
        <dbReference type="ARBA" id="ARBA00022475"/>
    </source>
</evidence>
<evidence type="ECO:0000256" key="3">
    <source>
        <dbReference type="ARBA" id="ARBA00006263"/>
    </source>
</evidence>
<keyword evidence="11" id="KW-1185">Reference proteome</keyword>
<reference evidence="10" key="2">
    <citation type="submission" date="2020-08" db="EMBL/GenBank/DDBJ databases">
        <authorList>
            <person name="Lai Q."/>
        </authorList>
    </citation>
    <scope>NUCLEOTIDE SEQUENCE</scope>
    <source>
        <strain evidence="10">S27-2</strain>
    </source>
</reference>
<dbReference type="GO" id="GO:0009236">
    <property type="term" value="P:cobalamin biosynthetic process"/>
    <property type="evidence" value="ECO:0007669"/>
    <property type="project" value="UniProtKB-UniPathway"/>
</dbReference>
<sequence>MLAYLSPLMVLLVVILLERLWVWPLKYHPLSLIRMIAAQMSAKVNKAKSSASQQRISGGLAMVMLLVPALIIIWLFIELAEYPLFFNGLLLFIALEFSNVRRAVNKSAIALSRNKKALARNMIDAHCLRDTELLSPIGIAKTCCEVLTLRFAYQYWGVIFWYLIAGGLSALAYRLVIEMAYAWNTKLPQYSQFGHITQQFKKLLCWLPVHLLGIAILLAHNIKNGWRAIALRSQKNSHTFILAAVAGTMQFQLGGPVMYSGKKVRYQKLGPARYADAESIRQTSLLMDKALIILLVLTLLIYAGLFALRKTL</sequence>
<evidence type="ECO:0000256" key="9">
    <source>
        <dbReference type="SAM" id="Phobius"/>
    </source>
</evidence>
<feature type="transmembrane region" description="Helical" evidence="9">
    <location>
        <begin position="240"/>
        <end position="259"/>
    </location>
</feature>
<comment type="pathway">
    <text evidence="2">Cofactor biosynthesis; adenosylcobalamin biosynthesis.</text>
</comment>
<evidence type="ECO:0000256" key="6">
    <source>
        <dbReference type="ARBA" id="ARBA00022692"/>
    </source>
</evidence>
<keyword evidence="8 9" id="KW-0472">Membrane</keyword>
<evidence type="ECO:0000256" key="8">
    <source>
        <dbReference type="ARBA" id="ARBA00023136"/>
    </source>
</evidence>
<dbReference type="UniPathway" id="UPA00148"/>
<evidence type="ECO:0000256" key="5">
    <source>
        <dbReference type="ARBA" id="ARBA00022573"/>
    </source>
</evidence>
<dbReference type="RefSeq" id="WP_186505665.1">
    <property type="nucleotide sequence ID" value="NZ_JACNEP010000003.1"/>
</dbReference>
<dbReference type="EMBL" id="JACNEP010000003">
    <property type="protein sequence ID" value="MBC3765188.1"/>
    <property type="molecule type" value="Genomic_DNA"/>
</dbReference>
<feature type="transmembrane region" description="Helical" evidence="9">
    <location>
        <begin position="290"/>
        <end position="308"/>
    </location>
</feature>
<protein>
    <submittedName>
        <fullName evidence="10">Cobalamin biosynthesis protein</fullName>
    </submittedName>
</protein>
<evidence type="ECO:0000256" key="1">
    <source>
        <dbReference type="ARBA" id="ARBA00004651"/>
    </source>
</evidence>
<gene>
    <name evidence="10" type="ORF">H8B19_04830</name>
</gene>
<keyword evidence="6 9" id="KW-0812">Transmembrane</keyword>
<comment type="subcellular location">
    <subcellularLocation>
        <location evidence="1">Cell membrane</location>
        <topology evidence="1">Multi-pass membrane protein</topology>
    </subcellularLocation>
</comment>
<feature type="transmembrane region" description="Helical" evidence="9">
    <location>
        <begin position="6"/>
        <end position="25"/>
    </location>
</feature>
<dbReference type="GO" id="GO:0048472">
    <property type="term" value="F:threonine-phosphate decarboxylase activity"/>
    <property type="evidence" value="ECO:0007669"/>
    <property type="project" value="InterPro"/>
</dbReference>
<dbReference type="InterPro" id="IPR004485">
    <property type="entry name" value="Cobalamin_biosynth_CobD/CbiB"/>
</dbReference>
<feature type="transmembrane region" description="Helical" evidence="9">
    <location>
        <begin position="203"/>
        <end position="220"/>
    </location>
</feature>
<dbReference type="AlphaFoldDB" id="A0A8J6M0T8"/>
<dbReference type="PANTHER" id="PTHR34308:SF1">
    <property type="entry name" value="COBALAMIN BIOSYNTHESIS PROTEIN CBIB"/>
    <property type="match status" value="1"/>
</dbReference>
<comment type="similarity">
    <text evidence="3">Belongs to the CobD/CbiB family.</text>
</comment>
<reference evidence="10" key="1">
    <citation type="journal article" date="2018" name="Int. J. Syst. Evol. Microbiol.">
        <title>Neptunicella marina gen. nov., sp. nov., isolated from surface seawater.</title>
        <authorList>
            <person name="Liu X."/>
            <person name="Lai Q."/>
            <person name="Du Y."/>
            <person name="Zhang X."/>
            <person name="Liu Z."/>
            <person name="Sun F."/>
            <person name="Shao Z."/>
        </authorList>
    </citation>
    <scope>NUCLEOTIDE SEQUENCE</scope>
    <source>
        <strain evidence="10">S27-2</strain>
    </source>
</reference>
<feature type="transmembrane region" description="Helical" evidence="9">
    <location>
        <begin position="159"/>
        <end position="183"/>
    </location>
</feature>
<accession>A0A8J6M0T8</accession>
<evidence type="ECO:0000313" key="11">
    <source>
        <dbReference type="Proteomes" id="UP000601768"/>
    </source>
</evidence>